<comment type="function">
    <text evidence="20">Coenzyme A-dependent lysophosphatidic acid acyltransferase that catalyzes the transfer of an acyl group on a lysophosphatidic acid. Functions preferentially with 1-oleoyl-lysophosphatidic acid followed by 1-palmitoyl-lysophosphatidic acid, 1-stearoyl-lysophosphatidic acid and 1-arachidonoyl-lysophosphatidic acid as lipid acceptor. Functions preferentially with arachidonoyl-CoA followed by oleoyl-CoA as acyl group donors. Functions in phosphatidic acid biosynthesis. May regulate the cellular storage of triacylglycerol through activation of the phospholipase PNPLA2. Involved in keratinocyte differentiation. Regulates lipid droplet fusion.</text>
</comment>
<dbReference type="Gene3D" id="3.40.50.1820">
    <property type="entry name" value="alpha/beta hydrolase"/>
    <property type="match status" value="1"/>
</dbReference>
<evidence type="ECO:0000256" key="1">
    <source>
        <dbReference type="ARBA" id="ARBA00000300"/>
    </source>
</evidence>
<dbReference type="InterPro" id="IPR029058">
    <property type="entry name" value="AB_hydrolase_fold"/>
</dbReference>
<evidence type="ECO:0000256" key="18">
    <source>
        <dbReference type="ARBA" id="ARBA00040731"/>
    </source>
</evidence>
<dbReference type="Ensembl" id="ENSCCRT00015009967.1">
    <property type="protein sequence ID" value="ENSCCRP00015009602.1"/>
    <property type="gene ID" value="ENSCCRG00015004633.1"/>
</dbReference>
<reference evidence="28" key="1">
    <citation type="submission" date="2025-08" db="UniProtKB">
        <authorList>
            <consortium name="Ensembl"/>
        </authorList>
    </citation>
    <scope>IDENTIFICATION</scope>
</reference>
<evidence type="ECO:0000256" key="4">
    <source>
        <dbReference type="ARBA" id="ARBA00004502"/>
    </source>
</evidence>
<dbReference type="GO" id="GO:0010891">
    <property type="term" value="P:negative regulation of triglyceride storage"/>
    <property type="evidence" value="ECO:0007669"/>
    <property type="project" value="TreeGrafter"/>
</dbReference>
<evidence type="ECO:0000256" key="5">
    <source>
        <dbReference type="ARBA" id="ARBA00013211"/>
    </source>
</evidence>
<comment type="subcellular location">
    <subcellularLocation>
        <location evidence="3">Cytoplasm</location>
    </subcellularLocation>
    <subcellularLocation>
        <location evidence="4">Lipid droplet</location>
    </subcellularLocation>
</comment>
<name>A0A8C1SKW4_CYPCA</name>
<comment type="catalytic activity">
    <reaction evidence="26">
        <text>1-(9Z-octadecenoyl)-sn-glycero-3-phosphate + (9Z)-octadecenoyl-CoA = 1,2-di-(9Z-octadecenoyl)-sn-glycero-3-phosphate + CoA</text>
        <dbReference type="Rhea" id="RHEA:37131"/>
        <dbReference type="ChEBI" id="CHEBI:57287"/>
        <dbReference type="ChEBI" id="CHEBI:57387"/>
        <dbReference type="ChEBI" id="CHEBI:74544"/>
        <dbReference type="ChEBI" id="CHEBI:74546"/>
    </reaction>
    <physiologicalReaction direction="left-to-right" evidence="26">
        <dbReference type="Rhea" id="RHEA:37132"/>
    </physiologicalReaction>
</comment>
<comment type="catalytic activity">
    <reaction evidence="22">
        <text>1-octadecanoyl-sn-glycero-3-phosphate + (9Z)-octadecenoyl-CoA = 1-octadecanoyl-2-(9Z-octadecenoyl)-sn-glycero-3-phosphate + CoA</text>
        <dbReference type="Rhea" id="RHEA:37163"/>
        <dbReference type="ChEBI" id="CHEBI:57287"/>
        <dbReference type="ChEBI" id="CHEBI:57387"/>
        <dbReference type="ChEBI" id="CHEBI:74560"/>
        <dbReference type="ChEBI" id="CHEBI:74565"/>
    </reaction>
    <physiologicalReaction direction="left-to-right" evidence="22">
        <dbReference type="Rhea" id="RHEA:37164"/>
    </physiologicalReaction>
</comment>
<accession>A0A8C1SKW4</accession>
<dbReference type="GO" id="GO:0005811">
    <property type="term" value="C:lipid droplet"/>
    <property type="evidence" value="ECO:0007669"/>
    <property type="project" value="UniProtKB-SubCell"/>
</dbReference>
<evidence type="ECO:0000256" key="20">
    <source>
        <dbReference type="ARBA" id="ARBA00045357"/>
    </source>
</evidence>
<feature type="domain" description="AB hydrolase-1" evidence="27">
    <location>
        <begin position="52"/>
        <end position="94"/>
    </location>
</feature>
<evidence type="ECO:0000256" key="7">
    <source>
        <dbReference type="ARBA" id="ARBA00022516"/>
    </source>
</evidence>
<evidence type="ECO:0000256" key="12">
    <source>
        <dbReference type="ARBA" id="ARBA00023098"/>
    </source>
</evidence>
<keyword evidence="15" id="KW-0012">Acyltransferase</keyword>
<evidence type="ECO:0000256" key="11">
    <source>
        <dbReference type="ARBA" id="ARBA00022832"/>
    </source>
</evidence>
<sequence>CAACVRVTHKSEVTQGYVPISNGNYIWTLGFNERESSSDLSASGLQHHQVSLVLLHGFGGGVGLWVKNLPALAQEGRAFFALDMLGFGHSSRPTIGRDAKDAEELKHLVLVEPWGFTARPNVKERWVPIWIKVFGAAMNPFNPLGPLRLAGPLGPLLLQLLRVDFKQKYDSVFAEDTVSDYHVNAQTASGETAFKNMTVPYMISPCLPMTFIYGSRSRIDGQSGRDIQEMRPNSHTEITVSLYVFADQSEDFNQAVLKICNNIRHIINGEEYNQ</sequence>
<evidence type="ECO:0000256" key="26">
    <source>
        <dbReference type="ARBA" id="ARBA00049561"/>
    </source>
</evidence>
<evidence type="ECO:0000256" key="22">
    <source>
        <dbReference type="ARBA" id="ARBA00047543"/>
    </source>
</evidence>
<dbReference type="InterPro" id="IPR000073">
    <property type="entry name" value="AB_hydrolase_1"/>
</dbReference>
<evidence type="ECO:0000256" key="17">
    <source>
        <dbReference type="ARBA" id="ARBA00038097"/>
    </source>
</evidence>
<dbReference type="GO" id="GO:0010898">
    <property type="term" value="P:positive regulation of triglyceride catabolic process"/>
    <property type="evidence" value="ECO:0007669"/>
    <property type="project" value="TreeGrafter"/>
</dbReference>
<evidence type="ECO:0000256" key="21">
    <source>
        <dbReference type="ARBA" id="ARBA00047525"/>
    </source>
</evidence>
<evidence type="ECO:0000256" key="19">
    <source>
        <dbReference type="ARBA" id="ARBA00042413"/>
    </source>
</evidence>
<dbReference type="GO" id="GO:0055088">
    <property type="term" value="P:lipid homeostasis"/>
    <property type="evidence" value="ECO:0007669"/>
    <property type="project" value="TreeGrafter"/>
</dbReference>
<dbReference type="AlphaFoldDB" id="A0A8C1SKW4"/>
<comment type="catalytic activity">
    <reaction evidence="23">
        <text>eicosanoyl-CoA + 1-(9Z-octadecenoyl)-sn-glycero-3-phosphate = 1-(9Z)-octadecenoyl-2-eicosanoyl-sn-glycero-3-phosphate + CoA</text>
        <dbReference type="Rhea" id="RHEA:37451"/>
        <dbReference type="ChEBI" id="CHEBI:57287"/>
        <dbReference type="ChEBI" id="CHEBI:57380"/>
        <dbReference type="ChEBI" id="CHEBI:74544"/>
        <dbReference type="ChEBI" id="CHEBI:74937"/>
    </reaction>
    <physiologicalReaction direction="left-to-right" evidence="23">
        <dbReference type="Rhea" id="RHEA:37452"/>
    </physiologicalReaction>
</comment>
<keyword evidence="13" id="KW-0594">Phospholipid biosynthesis</keyword>
<evidence type="ECO:0000256" key="8">
    <source>
        <dbReference type="ARBA" id="ARBA00022677"/>
    </source>
</evidence>
<keyword evidence="7" id="KW-0444">Lipid biosynthesis</keyword>
<comment type="catalytic activity">
    <reaction evidence="1">
        <text>a 1-acyl-sn-glycero-3-phosphate + an acyl-CoA = a 1,2-diacyl-sn-glycero-3-phosphate + CoA</text>
        <dbReference type="Rhea" id="RHEA:19709"/>
        <dbReference type="ChEBI" id="CHEBI:57287"/>
        <dbReference type="ChEBI" id="CHEBI:57970"/>
        <dbReference type="ChEBI" id="CHEBI:58342"/>
        <dbReference type="ChEBI" id="CHEBI:58608"/>
        <dbReference type="EC" id="2.3.1.51"/>
    </reaction>
    <physiologicalReaction direction="left-to-right" evidence="1">
        <dbReference type="Rhea" id="RHEA:19710"/>
    </physiologicalReaction>
</comment>
<evidence type="ECO:0000256" key="13">
    <source>
        <dbReference type="ARBA" id="ARBA00023209"/>
    </source>
</evidence>
<dbReference type="EC" id="2.3.1.51" evidence="5"/>
<evidence type="ECO:0000256" key="25">
    <source>
        <dbReference type="ARBA" id="ARBA00048770"/>
    </source>
</evidence>
<keyword evidence="14" id="KW-1208">Phospholipid metabolism</keyword>
<dbReference type="PANTHER" id="PTHR42886">
    <property type="entry name" value="RE40534P-RELATED"/>
    <property type="match status" value="1"/>
</dbReference>
<evidence type="ECO:0000313" key="28">
    <source>
        <dbReference type="Ensembl" id="ENSCCRP00015009602.1"/>
    </source>
</evidence>
<evidence type="ECO:0000256" key="2">
    <source>
        <dbReference type="ARBA" id="ARBA00000816"/>
    </source>
</evidence>
<dbReference type="GO" id="GO:0052689">
    <property type="term" value="F:carboxylic ester hydrolase activity"/>
    <property type="evidence" value="ECO:0007669"/>
    <property type="project" value="TreeGrafter"/>
</dbReference>
<comment type="catalytic activity">
    <reaction evidence="2">
        <text>1-(9Z-octadecenoyl)-sn-glycero-3-phosphate + hexadecanoyl-CoA = 1-(9Z)-octadecenoyl-2-hexadecanoyl-sn-glycero-3-phosphate + CoA</text>
        <dbReference type="Rhea" id="RHEA:37143"/>
        <dbReference type="ChEBI" id="CHEBI:57287"/>
        <dbReference type="ChEBI" id="CHEBI:57379"/>
        <dbReference type="ChEBI" id="CHEBI:74544"/>
        <dbReference type="ChEBI" id="CHEBI:74551"/>
    </reaction>
    <physiologicalReaction direction="left-to-right" evidence="2">
        <dbReference type="Rhea" id="RHEA:37144"/>
    </physiologicalReaction>
</comment>
<evidence type="ECO:0000256" key="14">
    <source>
        <dbReference type="ARBA" id="ARBA00023264"/>
    </source>
</evidence>
<evidence type="ECO:0000256" key="16">
    <source>
        <dbReference type="ARBA" id="ARBA00036296"/>
    </source>
</evidence>
<dbReference type="GO" id="GO:0005739">
    <property type="term" value="C:mitochondrion"/>
    <property type="evidence" value="ECO:0007669"/>
    <property type="project" value="TreeGrafter"/>
</dbReference>
<evidence type="ECO:0000313" key="29">
    <source>
        <dbReference type="Proteomes" id="UP000694700"/>
    </source>
</evidence>
<keyword evidence="6" id="KW-0963">Cytoplasm</keyword>
<dbReference type="SUPFAM" id="SSF53474">
    <property type="entry name" value="alpha/beta-Hydrolases"/>
    <property type="match status" value="1"/>
</dbReference>
<organism evidence="28 29">
    <name type="scientific">Cyprinus carpio</name>
    <name type="common">Common carp</name>
    <dbReference type="NCBI Taxonomy" id="7962"/>
    <lineage>
        <taxon>Eukaryota</taxon>
        <taxon>Metazoa</taxon>
        <taxon>Chordata</taxon>
        <taxon>Craniata</taxon>
        <taxon>Vertebrata</taxon>
        <taxon>Euteleostomi</taxon>
        <taxon>Actinopterygii</taxon>
        <taxon>Neopterygii</taxon>
        <taxon>Teleostei</taxon>
        <taxon>Ostariophysi</taxon>
        <taxon>Cypriniformes</taxon>
        <taxon>Cyprinidae</taxon>
        <taxon>Cyprininae</taxon>
        <taxon>Cyprinus</taxon>
    </lineage>
</organism>
<evidence type="ECO:0000256" key="9">
    <source>
        <dbReference type="ARBA" id="ARBA00022679"/>
    </source>
</evidence>
<dbReference type="GO" id="GO:0030154">
    <property type="term" value="P:cell differentiation"/>
    <property type="evidence" value="ECO:0007669"/>
    <property type="project" value="UniProtKB-KW"/>
</dbReference>
<keyword evidence="9" id="KW-0808">Transferase</keyword>
<evidence type="ECO:0000256" key="24">
    <source>
        <dbReference type="ARBA" id="ARBA00048632"/>
    </source>
</evidence>
<evidence type="ECO:0000256" key="10">
    <source>
        <dbReference type="ARBA" id="ARBA00022782"/>
    </source>
</evidence>
<evidence type="ECO:0000256" key="6">
    <source>
        <dbReference type="ARBA" id="ARBA00022490"/>
    </source>
</evidence>
<comment type="catalytic activity">
    <reaction evidence="25">
        <text>1-(9Z-octadecenoyl)-sn-glycero-3-phosphate + (5Z,8Z,11Z,14Z)-eicosatetraenoyl-CoA = 1-(9Z)-octadecenoyl-2-(5Z,8Z,11Z,14Z)-eicosatetraenoyl-sn-glycero-3-phosphate + CoA</text>
        <dbReference type="Rhea" id="RHEA:37443"/>
        <dbReference type="ChEBI" id="CHEBI:57287"/>
        <dbReference type="ChEBI" id="CHEBI:57368"/>
        <dbReference type="ChEBI" id="CHEBI:74544"/>
        <dbReference type="ChEBI" id="CHEBI:74928"/>
    </reaction>
    <physiologicalReaction direction="left-to-right" evidence="25">
        <dbReference type="Rhea" id="RHEA:37444"/>
    </physiologicalReaction>
</comment>
<dbReference type="GO" id="GO:0006654">
    <property type="term" value="P:phosphatidic acid biosynthetic process"/>
    <property type="evidence" value="ECO:0007669"/>
    <property type="project" value="TreeGrafter"/>
</dbReference>
<proteinExistence type="inferred from homology"/>
<evidence type="ECO:0000259" key="27">
    <source>
        <dbReference type="Pfam" id="PF00561"/>
    </source>
</evidence>
<keyword evidence="11" id="KW-0276">Fatty acid metabolism</keyword>
<keyword evidence="12" id="KW-0443">Lipid metabolism</keyword>
<evidence type="ECO:0000256" key="23">
    <source>
        <dbReference type="ARBA" id="ARBA00047849"/>
    </source>
</evidence>
<keyword evidence="10" id="KW-0221">Differentiation</keyword>
<dbReference type="Proteomes" id="UP000694700">
    <property type="component" value="Unplaced"/>
</dbReference>
<evidence type="ECO:0000256" key="15">
    <source>
        <dbReference type="ARBA" id="ARBA00023315"/>
    </source>
</evidence>
<comment type="similarity">
    <text evidence="17">Belongs to the peptidase S33 family. ABHD4/ABHD5 subfamily.</text>
</comment>
<dbReference type="Pfam" id="PF00561">
    <property type="entry name" value="Abhydrolase_1"/>
    <property type="match status" value="1"/>
</dbReference>
<comment type="catalytic activity">
    <reaction evidence="16">
        <text>1-(9Z-octadecenoyl)-sn-glycero-3-phosphate + octadecanoyl-CoA = 1-(9Z-octadecenoyl)-2-octadecanoyl-sn-glycero-3-phosphate + CoA</text>
        <dbReference type="Rhea" id="RHEA:37147"/>
        <dbReference type="ChEBI" id="CHEBI:57287"/>
        <dbReference type="ChEBI" id="CHEBI:57394"/>
        <dbReference type="ChEBI" id="CHEBI:74544"/>
        <dbReference type="ChEBI" id="CHEBI:74552"/>
    </reaction>
    <physiologicalReaction direction="left-to-right" evidence="16">
        <dbReference type="Rhea" id="RHEA:37148"/>
    </physiologicalReaction>
</comment>
<comment type="catalytic activity">
    <reaction evidence="21">
        <text>1-hexadecanoyl-sn-glycero-3-phosphate + (9Z)-octadecenoyl-CoA = 1-hexadecanoyl-2-(9Z-octadecenoyl)-sn-glycero-3-phosphate + CoA</text>
        <dbReference type="Rhea" id="RHEA:33187"/>
        <dbReference type="ChEBI" id="CHEBI:57287"/>
        <dbReference type="ChEBI" id="CHEBI:57387"/>
        <dbReference type="ChEBI" id="CHEBI:57518"/>
        <dbReference type="ChEBI" id="CHEBI:64839"/>
    </reaction>
    <physiologicalReaction direction="left-to-right" evidence="21">
        <dbReference type="Rhea" id="RHEA:33188"/>
    </physiologicalReaction>
</comment>
<protein>
    <recommendedName>
        <fullName evidence="18">1-acylglycerol-3-phosphate O-acyltransferase ABHD5</fullName>
        <ecNumber evidence="5">2.3.1.51</ecNumber>
    </recommendedName>
    <alternativeName>
        <fullName evidence="19">Abhydrolase domain-containing protein 5</fullName>
    </alternativeName>
</protein>
<keyword evidence="8" id="KW-0551">Lipid droplet</keyword>
<comment type="catalytic activity">
    <reaction evidence="24">
        <text>1-(5Z,8Z,11Z,14Z-eicosatetraenoyl)-sn-glycero-3-phosphate + (9Z)-octadecenoyl-CoA = 1-(5Z,8Z,11Z,14Z)-eicosatetraenoyl-2-(9Z)-octadecenoyl-sn-glycero-3-phosphate + CoA</text>
        <dbReference type="Rhea" id="RHEA:37455"/>
        <dbReference type="ChEBI" id="CHEBI:57287"/>
        <dbReference type="ChEBI" id="CHEBI:57387"/>
        <dbReference type="ChEBI" id="CHEBI:74938"/>
        <dbReference type="ChEBI" id="CHEBI:74941"/>
    </reaction>
    <physiologicalReaction direction="left-to-right" evidence="24">
        <dbReference type="Rhea" id="RHEA:37456"/>
    </physiologicalReaction>
</comment>
<dbReference type="GO" id="GO:0006631">
    <property type="term" value="P:fatty acid metabolic process"/>
    <property type="evidence" value="ECO:0007669"/>
    <property type="project" value="UniProtKB-KW"/>
</dbReference>
<dbReference type="PANTHER" id="PTHR42886:SF34">
    <property type="entry name" value="1-ACYLGLYCEROL-3-PHOSPHATE O-ACYLTRANSFERASE ABHD5"/>
    <property type="match status" value="1"/>
</dbReference>
<dbReference type="GO" id="GO:0003841">
    <property type="term" value="F:1-acylglycerol-3-phosphate O-acyltransferase activity"/>
    <property type="evidence" value="ECO:0007669"/>
    <property type="project" value="UniProtKB-EC"/>
</dbReference>
<evidence type="ECO:0000256" key="3">
    <source>
        <dbReference type="ARBA" id="ARBA00004496"/>
    </source>
</evidence>